<evidence type="ECO:0000313" key="9">
    <source>
        <dbReference type="Proteomes" id="UP001165063"/>
    </source>
</evidence>
<name>A0A9W6Z2K1_AMBMO</name>
<comment type="subcellular location">
    <subcellularLocation>
        <location evidence="1 7">Endoplasmic reticulum membrane</location>
        <topology evidence="1 7">Multi-pass membrane protein</topology>
    </subcellularLocation>
</comment>
<gene>
    <name evidence="8" type="ORF">Amon01_000559500</name>
</gene>
<dbReference type="Pfam" id="PF07297">
    <property type="entry name" value="DPM2"/>
    <property type="match status" value="1"/>
</dbReference>
<dbReference type="GO" id="GO:0180047">
    <property type="term" value="P:dolichol phosphate mannose biosynthetic process"/>
    <property type="evidence" value="ECO:0007669"/>
    <property type="project" value="InterPro"/>
</dbReference>
<evidence type="ECO:0000256" key="3">
    <source>
        <dbReference type="ARBA" id="ARBA00022692"/>
    </source>
</evidence>
<feature type="transmembrane region" description="Helical" evidence="7">
    <location>
        <begin position="42"/>
        <end position="62"/>
    </location>
</feature>
<dbReference type="AlphaFoldDB" id="A0A9W6Z2K1"/>
<keyword evidence="6 7" id="KW-0472">Membrane</keyword>
<dbReference type="Proteomes" id="UP001165063">
    <property type="component" value="Unassembled WGS sequence"/>
</dbReference>
<evidence type="ECO:0000256" key="6">
    <source>
        <dbReference type="ARBA" id="ARBA00023136"/>
    </source>
</evidence>
<evidence type="ECO:0000256" key="1">
    <source>
        <dbReference type="ARBA" id="ARBA00004477"/>
    </source>
</evidence>
<evidence type="ECO:0000256" key="5">
    <source>
        <dbReference type="ARBA" id="ARBA00022989"/>
    </source>
</evidence>
<keyword evidence="9" id="KW-1185">Reference proteome</keyword>
<proteinExistence type="inferred from homology"/>
<organism evidence="8 9">
    <name type="scientific">Ambrosiozyma monospora</name>
    <name type="common">Yeast</name>
    <name type="synonym">Endomycopsis monosporus</name>
    <dbReference type="NCBI Taxonomy" id="43982"/>
    <lineage>
        <taxon>Eukaryota</taxon>
        <taxon>Fungi</taxon>
        <taxon>Dikarya</taxon>
        <taxon>Ascomycota</taxon>
        <taxon>Saccharomycotina</taxon>
        <taxon>Pichiomycetes</taxon>
        <taxon>Pichiales</taxon>
        <taxon>Pichiaceae</taxon>
        <taxon>Ambrosiozyma</taxon>
    </lineage>
</organism>
<comment type="function">
    <text evidence="7">Regulatory subunit of the dolichol-phosphate mannose (DPM) synthase complex; essential for the ER localization.</text>
</comment>
<keyword evidence="3 7" id="KW-0812">Transmembrane</keyword>
<dbReference type="GO" id="GO:0030234">
    <property type="term" value="F:enzyme regulator activity"/>
    <property type="evidence" value="ECO:0007669"/>
    <property type="project" value="UniProtKB-UniRule"/>
</dbReference>
<dbReference type="GO" id="GO:0033185">
    <property type="term" value="C:dolichol-phosphate-mannose synthase complex"/>
    <property type="evidence" value="ECO:0007669"/>
    <property type="project" value="TreeGrafter"/>
</dbReference>
<protein>
    <recommendedName>
        <fullName evidence="7">Dolichol phosphate-mannose biosynthesis regulatory protein</fullName>
    </recommendedName>
</protein>
<evidence type="ECO:0000256" key="7">
    <source>
        <dbReference type="RuleBase" id="RU365084"/>
    </source>
</evidence>
<keyword evidence="5 7" id="KW-1133">Transmembrane helix</keyword>
<sequence>MLLAATFIFAYYTIWTFALPLLENDNPLQKFFLPRDYAIKIPVILLIIGVTLVGSFIGSVLLKSSQKKKQGKKAN</sequence>
<reference evidence="8" key="1">
    <citation type="submission" date="2023-04" db="EMBL/GenBank/DDBJ databases">
        <title>Ambrosiozyma monospora NBRC 1965.</title>
        <authorList>
            <person name="Ichikawa N."/>
            <person name="Sato H."/>
            <person name="Tonouchi N."/>
        </authorList>
    </citation>
    <scope>NUCLEOTIDE SEQUENCE</scope>
    <source>
        <strain evidence="8">NBRC 1965</strain>
    </source>
</reference>
<dbReference type="PANTHER" id="PTHR15039">
    <property type="entry name" value="DOLICHOL PHOSPHATE-MANNOSE BIOSYNTHESIS REGULATORY PROTEIN"/>
    <property type="match status" value="1"/>
</dbReference>
<comment type="caution">
    <text evidence="8">The sequence shown here is derived from an EMBL/GenBank/DDBJ whole genome shotgun (WGS) entry which is preliminary data.</text>
</comment>
<evidence type="ECO:0000313" key="8">
    <source>
        <dbReference type="EMBL" id="GMG39761.1"/>
    </source>
</evidence>
<comment type="similarity">
    <text evidence="2 7">Belongs to the DPM2 family.</text>
</comment>
<comment type="caution">
    <text evidence="7">Lacks conserved residue(s) required for the propagation of feature annotation.</text>
</comment>
<dbReference type="EMBL" id="BSXU01003183">
    <property type="protein sequence ID" value="GMG39761.1"/>
    <property type="molecule type" value="Genomic_DNA"/>
</dbReference>
<dbReference type="PANTHER" id="PTHR15039:SF11">
    <property type="entry name" value="DOLICHOL PHOSPHATE-MANNOSE BIOSYNTHESIS REGULATORY PROTEIN"/>
    <property type="match status" value="1"/>
</dbReference>
<comment type="subunit">
    <text evidence="7">Component of the dolichol-phosphate mannose (DPM) synthase complex.</text>
</comment>
<evidence type="ECO:0000256" key="4">
    <source>
        <dbReference type="ARBA" id="ARBA00022824"/>
    </source>
</evidence>
<dbReference type="GO" id="GO:0006506">
    <property type="term" value="P:GPI anchor biosynthetic process"/>
    <property type="evidence" value="ECO:0007669"/>
    <property type="project" value="TreeGrafter"/>
</dbReference>
<keyword evidence="4 7" id="KW-0256">Endoplasmic reticulum</keyword>
<evidence type="ECO:0000256" key="2">
    <source>
        <dbReference type="ARBA" id="ARBA00005478"/>
    </source>
</evidence>
<comment type="pathway">
    <text evidence="7">Protein modification; protein glycosylation.</text>
</comment>
<dbReference type="OrthoDB" id="311279at2759"/>
<dbReference type="GO" id="GO:0005789">
    <property type="term" value="C:endoplasmic reticulum membrane"/>
    <property type="evidence" value="ECO:0007669"/>
    <property type="project" value="UniProtKB-SubCell"/>
</dbReference>
<dbReference type="InterPro" id="IPR009914">
    <property type="entry name" value="DPM2"/>
</dbReference>
<accession>A0A9W6Z2K1</accession>